<gene>
    <name evidence="1" type="ORF">LCGC14_2677310</name>
</gene>
<sequence length="38" mass="4279">QEARAYGARYLDALGLREEYSPTREYTPTLSTNKVNGS</sequence>
<protein>
    <submittedName>
        <fullName evidence="1">Uncharacterized protein</fullName>
    </submittedName>
</protein>
<dbReference type="EMBL" id="LAZR01047108">
    <property type="protein sequence ID" value="KKK94988.1"/>
    <property type="molecule type" value="Genomic_DNA"/>
</dbReference>
<dbReference type="AlphaFoldDB" id="A0A0F8ZMC0"/>
<name>A0A0F8ZMC0_9ZZZZ</name>
<feature type="non-terminal residue" evidence="1">
    <location>
        <position position="1"/>
    </location>
</feature>
<comment type="caution">
    <text evidence="1">The sequence shown here is derived from an EMBL/GenBank/DDBJ whole genome shotgun (WGS) entry which is preliminary data.</text>
</comment>
<proteinExistence type="predicted"/>
<accession>A0A0F8ZMC0</accession>
<reference evidence="1" key="1">
    <citation type="journal article" date="2015" name="Nature">
        <title>Complex archaea that bridge the gap between prokaryotes and eukaryotes.</title>
        <authorList>
            <person name="Spang A."/>
            <person name="Saw J.H."/>
            <person name="Jorgensen S.L."/>
            <person name="Zaremba-Niedzwiedzka K."/>
            <person name="Martijn J."/>
            <person name="Lind A.E."/>
            <person name="van Eijk R."/>
            <person name="Schleper C."/>
            <person name="Guy L."/>
            <person name="Ettema T.J."/>
        </authorList>
    </citation>
    <scope>NUCLEOTIDE SEQUENCE</scope>
</reference>
<evidence type="ECO:0000313" key="1">
    <source>
        <dbReference type="EMBL" id="KKK94988.1"/>
    </source>
</evidence>
<organism evidence="1">
    <name type="scientific">marine sediment metagenome</name>
    <dbReference type="NCBI Taxonomy" id="412755"/>
    <lineage>
        <taxon>unclassified sequences</taxon>
        <taxon>metagenomes</taxon>
        <taxon>ecological metagenomes</taxon>
    </lineage>
</organism>